<dbReference type="InterPro" id="IPR050095">
    <property type="entry name" value="ECF_ABC_transporter_ATP-bd"/>
</dbReference>
<dbReference type="PROSITE" id="PS00211">
    <property type="entry name" value="ABC_TRANSPORTER_1"/>
    <property type="match status" value="1"/>
</dbReference>
<keyword evidence="8" id="KW-0472">Membrane</keyword>
<keyword evidence="3" id="KW-0813">Transport</keyword>
<evidence type="ECO:0000259" key="9">
    <source>
        <dbReference type="PROSITE" id="PS50893"/>
    </source>
</evidence>
<dbReference type="RefSeq" id="WP_117532395.1">
    <property type="nucleotide sequence ID" value="NZ_QUSM01000004.1"/>
</dbReference>
<evidence type="ECO:0000256" key="8">
    <source>
        <dbReference type="ARBA" id="ARBA00023136"/>
    </source>
</evidence>
<dbReference type="InterPro" id="IPR003439">
    <property type="entry name" value="ABC_transporter-like_ATP-bd"/>
</dbReference>
<dbReference type="Pfam" id="PF00005">
    <property type="entry name" value="ABC_tran"/>
    <property type="match status" value="2"/>
</dbReference>
<keyword evidence="7" id="KW-1278">Translocase</keyword>
<evidence type="ECO:0000256" key="7">
    <source>
        <dbReference type="ARBA" id="ARBA00022967"/>
    </source>
</evidence>
<dbReference type="GO" id="GO:0005524">
    <property type="term" value="F:ATP binding"/>
    <property type="evidence" value="ECO:0007669"/>
    <property type="project" value="UniProtKB-KW"/>
</dbReference>
<dbReference type="PROSITE" id="PS50893">
    <property type="entry name" value="ABC_TRANSPORTER_2"/>
    <property type="match status" value="2"/>
</dbReference>
<dbReference type="PANTHER" id="PTHR43553:SF27">
    <property type="entry name" value="ENERGY-COUPLING FACTOR TRANSPORTER ATP-BINDING PROTEIN ECFA2"/>
    <property type="match status" value="1"/>
</dbReference>
<accession>A0A3E3DWY7</accession>
<evidence type="ECO:0000256" key="3">
    <source>
        <dbReference type="ARBA" id="ARBA00022448"/>
    </source>
</evidence>
<dbReference type="PANTHER" id="PTHR43553">
    <property type="entry name" value="HEAVY METAL TRANSPORTER"/>
    <property type="match status" value="1"/>
</dbReference>
<feature type="domain" description="ABC transporter" evidence="9">
    <location>
        <begin position="4"/>
        <end position="241"/>
    </location>
</feature>
<comment type="caution">
    <text evidence="10">The sequence shown here is derived from an EMBL/GenBank/DDBJ whole genome shotgun (WGS) entry which is preliminary data.</text>
</comment>
<dbReference type="GO" id="GO:0042626">
    <property type="term" value="F:ATPase-coupled transmembrane transporter activity"/>
    <property type="evidence" value="ECO:0007669"/>
    <property type="project" value="TreeGrafter"/>
</dbReference>
<name>A0A3E3DWY7_9FIRM</name>
<evidence type="ECO:0000256" key="5">
    <source>
        <dbReference type="ARBA" id="ARBA00022741"/>
    </source>
</evidence>
<dbReference type="InterPro" id="IPR003593">
    <property type="entry name" value="AAA+_ATPase"/>
</dbReference>
<evidence type="ECO:0000256" key="4">
    <source>
        <dbReference type="ARBA" id="ARBA00022475"/>
    </source>
</evidence>
<dbReference type="CDD" id="cd03225">
    <property type="entry name" value="ABC_cobalt_CbiO_domain1"/>
    <property type="match status" value="2"/>
</dbReference>
<sequence length="522" mass="58943">MELIKAKNLTFSYPNSKEVLDDISFEINKGDFVLLFGKSGSGKSTLMKHLSVSLAPYGEKKGDILYKGKDINDLTIRERCEKIGYVSQNIEAQIITDKVWHELAFTLENLGYDKVTMKSRIAEMSSFFSMSQWMNRDTSALSGGEKQKLNLACSMLSFPEILLLDEPTSQLDPVMRNEFISLLTKINEEFGTTIIITEHSLSGIIDKADKCILLDGGKIKFQGNNLEMINNIIEKNNEYYDFLPSPVKLGNKIFDKRDVLTVKEAKKLVDNTDIKFKEIKNESFIRGNEIAIALKHIWFRYHKHSPDVIKDMSLKVYKGDFISVIGPNGAGKSTLLNILGKVIKPYRGKVVSTGKVAVLPQNPVSLFIKNTIRKDIEDISEDYISLVSKIGAENLLDSHPYDLSGGEIEIMALIKVLLVNPDILILDEPTKGMDVIYKDKIGKLLEGLNNNGVTIIVVSHDMEFISKYIPLSTIMFDGDIVSFKESRKLFGENYFYTTDINRITKERLDNAILLDEVNVYDK</sequence>
<dbReference type="InterPro" id="IPR017871">
    <property type="entry name" value="ABC_transporter-like_CS"/>
</dbReference>
<dbReference type="EMBL" id="QUSM01000004">
    <property type="protein sequence ID" value="RGD73774.1"/>
    <property type="molecule type" value="Genomic_DNA"/>
</dbReference>
<dbReference type="SUPFAM" id="SSF52540">
    <property type="entry name" value="P-loop containing nucleoside triphosphate hydrolases"/>
    <property type="match status" value="2"/>
</dbReference>
<keyword evidence="6 10" id="KW-0067">ATP-binding</keyword>
<dbReference type="Proteomes" id="UP000261212">
    <property type="component" value="Unassembled WGS sequence"/>
</dbReference>
<dbReference type="SMART" id="SM00382">
    <property type="entry name" value="AAA"/>
    <property type="match status" value="2"/>
</dbReference>
<comment type="similarity">
    <text evidence="2">Belongs to the ABC transporter superfamily.</text>
</comment>
<protein>
    <submittedName>
        <fullName evidence="10">ATP-binding cassette domain-containing protein</fullName>
    </submittedName>
</protein>
<dbReference type="GO" id="GO:0043190">
    <property type="term" value="C:ATP-binding cassette (ABC) transporter complex"/>
    <property type="evidence" value="ECO:0007669"/>
    <property type="project" value="TreeGrafter"/>
</dbReference>
<dbReference type="GO" id="GO:0016887">
    <property type="term" value="F:ATP hydrolysis activity"/>
    <property type="evidence" value="ECO:0007669"/>
    <property type="project" value="InterPro"/>
</dbReference>
<gene>
    <name evidence="10" type="ORF">DW687_08305</name>
</gene>
<dbReference type="Gene3D" id="3.40.50.300">
    <property type="entry name" value="P-loop containing nucleotide triphosphate hydrolases"/>
    <property type="match status" value="2"/>
</dbReference>
<dbReference type="AlphaFoldDB" id="A0A3E3DWY7"/>
<evidence type="ECO:0000313" key="10">
    <source>
        <dbReference type="EMBL" id="RGD73774.1"/>
    </source>
</evidence>
<keyword evidence="5" id="KW-0547">Nucleotide-binding</keyword>
<evidence type="ECO:0000313" key="11">
    <source>
        <dbReference type="Proteomes" id="UP000261212"/>
    </source>
</evidence>
<proteinExistence type="inferred from homology"/>
<keyword evidence="4" id="KW-1003">Cell membrane</keyword>
<organism evidence="10 11">
    <name type="scientific">Anaerofustis stercorihominis</name>
    <dbReference type="NCBI Taxonomy" id="214853"/>
    <lineage>
        <taxon>Bacteria</taxon>
        <taxon>Bacillati</taxon>
        <taxon>Bacillota</taxon>
        <taxon>Clostridia</taxon>
        <taxon>Eubacteriales</taxon>
        <taxon>Eubacteriaceae</taxon>
        <taxon>Anaerofustis</taxon>
    </lineage>
</organism>
<evidence type="ECO:0000256" key="1">
    <source>
        <dbReference type="ARBA" id="ARBA00004202"/>
    </source>
</evidence>
<comment type="subcellular location">
    <subcellularLocation>
        <location evidence="1">Cell membrane</location>
        <topology evidence="1">Peripheral membrane protein</topology>
    </subcellularLocation>
</comment>
<evidence type="ECO:0000256" key="6">
    <source>
        <dbReference type="ARBA" id="ARBA00022840"/>
    </source>
</evidence>
<dbReference type="InterPro" id="IPR027417">
    <property type="entry name" value="P-loop_NTPase"/>
</dbReference>
<feature type="domain" description="ABC transporter" evidence="9">
    <location>
        <begin position="292"/>
        <end position="502"/>
    </location>
</feature>
<evidence type="ECO:0000256" key="2">
    <source>
        <dbReference type="ARBA" id="ARBA00005417"/>
    </source>
</evidence>
<dbReference type="InterPro" id="IPR015856">
    <property type="entry name" value="ABC_transpr_CbiO/EcfA_su"/>
</dbReference>
<reference evidence="10 11" key="1">
    <citation type="submission" date="2018-08" db="EMBL/GenBank/DDBJ databases">
        <title>A genome reference for cultivated species of the human gut microbiota.</title>
        <authorList>
            <person name="Zou Y."/>
            <person name="Xue W."/>
            <person name="Luo G."/>
        </authorList>
    </citation>
    <scope>NUCLEOTIDE SEQUENCE [LARGE SCALE GENOMIC DNA]</scope>
    <source>
        <strain evidence="10 11">AM25-6</strain>
    </source>
</reference>